<feature type="compositionally biased region" description="Basic and acidic residues" evidence="1">
    <location>
        <begin position="114"/>
        <end position="126"/>
    </location>
</feature>
<evidence type="ECO:0000313" key="3">
    <source>
        <dbReference type="Proteomes" id="UP001492380"/>
    </source>
</evidence>
<sequence>MPYYPRYNSSYFSHRKEPQYKDNTIHHDKRFGDYKVVGRGTNAQGRSWVRRKYLEGEFKGKIGFDYHGKDGSYSYNHPDGGQYMNDGKGVAKYRAPGKQAWVDCSKGQESGAVVKEERKERKERKESRRKKEGSRVVVKKEEADVVVKKEEAA</sequence>
<reference evidence="2 3" key="1">
    <citation type="submission" date="2024-04" db="EMBL/GenBank/DDBJ databases">
        <title>Phyllosticta paracitricarpa is synonymous to the EU quarantine fungus P. citricarpa based on phylogenomic analyses.</title>
        <authorList>
            <consortium name="Lawrence Berkeley National Laboratory"/>
            <person name="Van Ingen-Buijs V.A."/>
            <person name="Van Westerhoven A.C."/>
            <person name="Haridas S."/>
            <person name="Skiadas P."/>
            <person name="Martin F."/>
            <person name="Groenewald J.Z."/>
            <person name="Crous P.W."/>
            <person name="Seidl M.F."/>
        </authorList>
    </citation>
    <scope>NUCLEOTIDE SEQUENCE [LARGE SCALE GENOMIC DNA]</scope>
    <source>
        <strain evidence="2 3">CBS 123374</strain>
    </source>
</reference>
<keyword evidence="3" id="KW-1185">Reference proteome</keyword>
<proteinExistence type="predicted"/>
<organism evidence="2 3">
    <name type="scientific">Phyllosticta capitalensis</name>
    <dbReference type="NCBI Taxonomy" id="121624"/>
    <lineage>
        <taxon>Eukaryota</taxon>
        <taxon>Fungi</taxon>
        <taxon>Dikarya</taxon>
        <taxon>Ascomycota</taxon>
        <taxon>Pezizomycotina</taxon>
        <taxon>Dothideomycetes</taxon>
        <taxon>Dothideomycetes incertae sedis</taxon>
        <taxon>Botryosphaeriales</taxon>
        <taxon>Phyllostictaceae</taxon>
        <taxon>Phyllosticta</taxon>
    </lineage>
</organism>
<dbReference type="EMBL" id="JBBWRZ010000011">
    <property type="protein sequence ID" value="KAK8226068.1"/>
    <property type="molecule type" value="Genomic_DNA"/>
</dbReference>
<dbReference type="Proteomes" id="UP001492380">
    <property type="component" value="Unassembled WGS sequence"/>
</dbReference>
<comment type="caution">
    <text evidence="2">The sequence shown here is derived from an EMBL/GenBank/DDBJ whole genome shotgun (WGS) entry which is preliminary data.</text>
</comment>
<name>A0ABR1YDS5_9PEZI</name>
<accession>A0ABR1YDS5</accession>
<evidence type="ECO:0000313" key="2">
    <source>
        <dbReference type="EMBL" id="KAK8226068.1"/>
    </source>
</evidence>
<evidence type="ECO:0000256" key="1">
    <source>
        <dbReference type="SAM" id="MobiDB-lite"/>
    </source>
</evidence>
<feature type="region of interest" description="Disordered" evidence="1">
    <location>
        <begin position="105"/>
        <end position="138"/>
    </location>
</feature>
<gene>
    <name evidence="2" type="ORF">HDK90DRAFT_74997</name>
</gene>
<protein>
    <submittedName>
        <fullName evidence="2">Uncharacterized protein</fullName>
    </submittedName>
</protein>